<keyword evidence="4" id="KW-1130">Modulation of host ubiquitin pathway by virus</keyword>
<dbReference type="GO" id="GO:0006351">
    <property type="term" value="P:DNA-templated transcription"/>
    <property type="evidence" value="ECO:0007669"/>
    <property type="project" value="InterPro"/>
</dbReference>
<feature type="compositionally biased region" description="Polar residues" evidence="18">
    <location>
        <begin position="558"/>
        <end position="568"/>
    </location>
</feature>
<dbReference type="GO" id="GO:0003723">
    <property type="term" value="F:RNA binding"/>
    <property type="evidence" value="ECO:0007669"/>
    <property type="project" value="InterPro"/>
</dbReference>
<reference evidence="22 23" key="1">
    <citation type="journal article" date="2005" name="J. Virol.">
        <title>Novel Macula-Like Virus Identified in Bombyx mori Cultured Cells.</title>
        <authorList>
            <person name="Katsuma S."/>
            <person name="Tanaka S."/>
            <person name="Omuro N."/>
            <person name="Takabuchi L."/>
            <person name="Daimon T."/>
            <person name="Imanishi S."/>
            <person name="Yamashita S."/>
            <person name="Iwanaga M."/>
            <person name="Mita K."/>
            <person name="Maeda S."/>
            <person name="Kobayashi M."/>
            <person name="Shimada T."/>
        </authorList>
    </citation>
    <scope>NUCLEOTIDE SEQUENCE [LARGE SCALE GENOMIC DNA]</scope>
</reference>
<evidence type="ECO:0000256" key="13">
    <source>
        <dbReference type="ARBA" id="ARBA00022953"/>
    </source>
</evidence>
<dbReference type="Pfam" id="PF01443">
    <property type="entry name" value="Viral_helicase1"/>
    <property type="match status" value="1"/>
</dbReference>
<dbReference type="Gene3D" id="3.40.50.300">
    <property type="entry name" value="P-loop containing nucleotide triphosphate hydrolases"/>
    <property type="match status" value="1"/>
</dbReference>
<keyword evidence="13" id="KW-0693">Viral RNA replication</keyword>
<dbReference type="Pfam" id="PF01660">
    <property type="entry name" value="Vmethyltransf"/>
    <property type="match status" value="1"/>
</dbReference>
<keyword evidence="3" id="KW-0489">Methyltransferase</keyword>
<dbReference type="Gene3D" id="3.90.70.100">
    <property type="match status" value="1"/>
</dbReference>
<evidence type="ECO:0000256" key="16">
    <source>
        <dbReference type="ARBA" id="ARBA00046330"/>
    </source>
</evidence>
<dbReference type="GO" id="GO:0006396">
    <property type="term" value="P:RNA processing"/>
    <property type="evidence" value="ECO:0007669"/>
    <property type="project" value="InterPro"/>
</dbReference>
<dbReference type="InterPro" id="IPR043181">
    <property type="entry name" value="TYMV_endopept_dom"/>
</dbReference>
<protein>
    <submittedName>
        <fullName evidence="22">RNA-dependent RNA polymerase</fullName>
    </submittedName>
</protein>
<dbReference type="Proteomes" id="UP000232740">
    <property type="component" value="Segment"/>
</dbReference>
<keyword evidence="12" id="KW-1127">Modulation of host ubiquitin pathway by viral deubiquitinase</keyword>
<dbReference type="EMBL" id="AB186123">
    <property type="protein sequence ID" value="BAD35017.1"/>
    <property type="molecule type" value="Genomic_RNA"/>
</dbReference>
<accession>Q6AW71</accession>
<evidence type="ECO:0000256" key="3">
    <source>
        <dbReference type="ARBA" id="ARBA00022603"/>
    </source>
</evidence>
<dbReference type="GO" id="GO:0039648">
    <property type="term" value="P:symbiont-mediated perturbation of host ubiquitin-like protein modification"/>
    <property type="evidence" value="ECO:0007669"/>
    <property type="project" value="UniProtKB-KW"/>
</dbReference>
<dbReference type="PROSITE" id="PS51657">
    <property type="entry name" value="PSRV_HELICASE"/>
    <property type="match status" value="1"/>
</dbReference>
<evidence type="ECO:0000256" key="17">
    <source>
        <dbReference type="PROSITE-ProRule" id="PRU01074"/>
    </source>
</evidence>
<dbReference type="InterPro" id="IPR002588">
    <property type="entry name" value="Alphavirus-like_MT_dom"/>
</dbReference>
<evidence type="ECO:0000259" key="21">
    <source>
        <dbReference type="PROSITE" id="PS51743"/>
    </source>
</evidence>
<evidence type="ECO:0000256" key="8">
    <source>
        <dbReference type="ARBA" id="ARBA00022741"/>
    </source>
</evidence>
<keyword evidence="11" id="KW-0067">ATP-binding</keyword>
<evidence type="ECO:0000256" key="5">
    <source>
        <dbReference type="ARBA" id="ARBA00022670"/>
    </source>
</evidence>
<comment type="similarity">
    <text evidence="16">Belongs to the Tymoviridae non-structural replication polyprotein family.</text>
</comment>
<dbReference type="InterPro" id="IPR027351">
    <property type="entry name" value="(+)RNA_virus_helicase_core_dom"/>
</dbReference>
<sequence length="1747" mass="196127">MAFTNLVDTLANTIHRDAITAPLVETAISNFRHKLQLYPYQVNSKLIPLLNQLGIGVTSYGTSPHPHAAHKAIETHLLFEHWNHLARVPSTVMYMKPEKFQKLQQLNPNFASLINFRHTPKDITRYPVSNPHPVETEVAFMHDALMFITPSQILGLFKDSPSMTSLYCSLIVPAEAAYGVPSLFPDLYSYTIKDDQLVYTLEGNATGNYTQPLRSLDWLRRSGISSGDLHLSVTLLESFVSVHSLLITRVPQPPPSGEHVFLTPPASLLPNPEGLELPIKSRLVPTEVYNSLFTYVRAVRTLRVTDPSGFVRTQRQKPEHSWVQSSAWDNLANFALLTCSARPSLEYGFCYSSYKLLSLWIVRTLRSISAYHTGSLLTIPILHHLSPYQLCYRTHTFRWLPTHLDFHKTLPSLIHRAFASITGRYITNSPEFPTSTFSINHLLQPFGKSLQKFPCHSLVIRPNPASFIVRCSTLLQRRWLLLGLSALTGVWAYYHLRRGNSPQEKSDAYLSYFHPDPWRLTIRTSNVMAIPHSFFPDSGYSTSSPSRPPSPHPIVIEQPSSNVSKHHQVQNQAYLTPAHPETPPSPSKQEIKSGETLATGFPNVATLSGPSEASKPDAPPTPLSSDPTAHGPILPHKELFGISSPDHECTFLNRKRLNVSMLPFPAQPCLLVAFAQASNSTPQRVWAHLCTLFPDSLLDGPLERSQGFSSEHLEALAWSLNYRVSYRHGEHLNTIGPDDAPLLSLIYTGDGSIGHWAADESPLSPPPSPIRGSAKTLNSFASTAIRFRDSHGNLLPFRQVHEYKLCKPRAKIWPQHENETDGVIQSSLRAASSDPTFFHRLDQRADFAPQVSVQLIHITGFPGCGKTFPVTQLLKTKAFKGQYRVAVPTTELRSEWKDHMKLPSSDAWRVSTWETSLMKSAPVLVIDEVYKMPRGFLDLALVADPALQFVILLGDPCQTVYSSVNPDSSNYRLISEVEHLKPYRDFYCHWTHRLPLRLARFFGVSTTNPQEGFIGRRDNPHKSYPILTSSQQTARVCAGTGHRALTFCSSQGSTFQAPAQIFVDSNVASVHVSATLVATTRSRSGVIFTGNHRLFQSRPGTAPLFEAMLNDQPFNFLNTFANELGGMELITSPIKERKTILRGGSYDFSAYRSYQKRHHRMTNFKFDPAHTRAPRSTSAKPLPANDTSDIIIFAPELFDLQSSAIPRLDTHHLPETRRPLHFDIPSSLPTKVDISSAEPTDTAIEPVYPGCDYKTVAALMMEPRDPDSLEIRHKGEFSNQFPWVDLPYENGAQTLSVIAPKHDSKYDPTLLSASIAKRLRFRPSFLPYRLSPSDEVLGTFLFSSLCRAYKRHPNHKVPFQPDLFVECINLNEYSQLSNKTQAVIQANANRSDPDWRYTAVRIFSKTQHKINEGSIFGPWKACQTLALMHDAIVLIFGPIKKYQRVFDSKDRPPNLFVYGGQTPYDLSRFASSHLKPLQIHVCNDYSAFDQSQHGEAVVLERKKMERLSIPSHLIDLHCYIKTNITSQFGPLTCMRLTGEPGTYDDNTDYNIAVIYSEYDITTQTVFVSGDDSLVSPPPPAHPDWDAVSPLLSLTFKKEFVRNGLFCGYYLGPAGAIRAPRALLAKLVLALDDRTLPDKIASYLSEFVVGHSLGDAFWTLLPADQVIYQSALFDFFCRECSKEQKLALKIGEVPEHLCQTMLSLGFSWLSRPLYALLDRTARLRLLARTRFAPLFSDPSVEGVLQLDF</sequence>
<feature type="region of interest" description="Disordered" evidence="18">
    <location>
        <begin position="538"/>
        <end position="568"/>
    </location>
</feature>
<dbReference type="RefSeq" id="YP_009505642.1">
    <property type="nucleotide sequence ID" value="NC_038331.1"/>
</dbReference>
<dbReference type="GO" id="GO:0004197">
    <property type="term" value="F:cysteine-type endopeptidase activity"/>
    <property type="evidence" value="ECO:0007669"/>
    <property type="project" value="UniProtKB-UniRule"/>
</dbReference>
<evidence type="ECO:0000256" key="7">
    <source>
        <dbReference type="ARBA" id="ARBA00022695"/>
    </source>
</evidence>
<dbReference type="PROSITE" id="PS51738">
    <property type="entry name" value="PEPTIDASE_C21"/>
    <property type="match status" value="1"/>
</dbReference>
<dbReference type="Pfam" id="PF00978">
    <property type="entry name" value="RdRP_2"/>
    <property type="match status" value="1"/>
</dbReference>
<dbReference type="InterPro" id="IPR027417">
    <property type="entry name" value="P-loop_NTPase"/>
</dbReference>
<dbReference type="PROSITE" id="PS51743">
    <property type="entry name" value="ALPHAVIRUS_MT"/>
    <property type="match status" value="1"/>
</dbReference>
<evidence type="ECO:0000313" key="22">
    <source>
        <dbReference type="EMBL" id="BAD35017.1"/>
    </source>
</evidence>
<dbReference type="InterPro" id="IPR001788">
    <property type="entry name" value="RNA-dep_RNA_pol_alsuvir"/>
</dbReference>
<dbReference type="GO" id="GO:0008174">
    <property type="term" value="F:mRNA methyltransferase activity"/>
    <property type="evidence" value="ECO:0007669"/>
    <property type="project" value="UniProtKB-UniRule"/>
</dbReference>
<dbReference type="GO" id="GO:0005524">
    <property type="term" value="F:ATP binding"/>
    <property type="evidence" value="ECO:0007669"/>
    <property type="project" value="UniProtKB-KW"/>
</dbReference>
<dbReference type="CDD" id="cd23247">
    <property type="entry name" value="Tymoviridae_RdRp"/>
    <property type="match status" value="1"/>
</dbReference>
<dbReference type="InterPro" id="IPR008043">
    <property type="entry name" value="Peptidase_C21"/>
</dbReference>
<proteinExistence type="inferred from homology"/>
<evidence type="ECO:0000256" key="15">
    <source>
        <dbReference type="ARBA" id="ARBA00045135"/>
    </source>
</evidence>
<evidence type="ECO:0000313" key="23">
    <source>
        <dbReference type="Proteomes" id="UP000232740"/>
    </source>
</evidence>
<keyword evidence="5 17" id="KW-0645">Protease</keyword>
<feature type="domain" description="(+)RNA virus helicase C-terminal" evidence="20">
    <location>
        <begin position="827"/>
        <end position="1121"/>
    </location>
</feature>
<dbReference type="InterPro" id="IPR007094">
    <property type="entry name" value="RNA-dir_pol_PSvirus"/>
</dbReference>
<keyword evidence="2" id="KW-0945">Host-virus interaction</keyword>
<evidence type="ECO:0000256" key="14">
    <source>
        <dbReference type="ARBA" id="ARBA00023268"/>
    </source>
</evidence>
<dbReference type="GeneID" id="37616537"/>
<keyword evidence="8" id="KW-0547">Nucleotide-binding</keyword>
<evidence type="ECO:0000256" key="2">
    <source>
        <dbReference type="ARBA" id="ARBA00022581"/>
    </source>
</evidence>
<feature type="region of interest" description="Disordered" evidence="18">
    <location>
        <begin position="600"/>
        <end position="635"/>
    </location>
</feature>
<comment type="function">
    <text evidence="15">RNA-directed RNA polymerase is responsible for the replication and transcription of the genome.</text>
</comment>
<evidence type="ECO:0000259" key="19">
    <source>
        <dbReference type="PROSITE" id="PS50507"/>
    </source>
</evidence>
<evidence type="ECO:0000256" key="10">
    <source>
        <dbReference type="ARBA" id="ARBA00022807"/>
    </source>
</evidence>
<evidence type="ECO:0000256" key="1">
    <source>
        <dbReference type="ARBA" id="ARBA00022484"/>
    </source>
</evidence>
<keyword evidence="9 17" id="KW-0378">Hydrolase</keyword>
<keyword evidence="10 17" id="KW-0788">Thiol protease</keyword>
<dbReference type="SUPFAM" id="SSF56672">
    <property type="entry name" value="DNA/RNA polymerases"/>
    <property type="match status" value="1"/>
</dbReference>
<evidence type="ECO:0000256" key="9">
    <source>
        <dbReference type="ARBA" id="ARBA00022801"/>
    </source>
</evidence>
<feature type="domain" description="RdRp catalytic" evidence="19">
    <location>
        <begin position="1478"/>
        <end position="1584"/>
    </location>
</feature>
<feature type="active site" description="For protease activity" evidence="17">
    <location>
        <position position="669"/>
    </location>
</feature>
<dbReference type="Pfam" id="PF05381">
    <property type="entry name" value="Peptidase_C21"/>
    <property type="match status" value="1"/>
</dbReference>
<dbReference type="GO" id="GO:0016556">
    <property type="term" value="P:mRNA modification"/>
    <property type="evidence" value="ECO:0007669"/>
    <property type="project" value="InterPro"/>
</dbReference>
<organism evidence="22 23">
    <name type="scientific">Bombyx mori latent virus</name>
    <dbReference type="NCBI Taxonomy" id="2065033"/>
    <lineage>
        <taxon>Viruses</taxon>
        <taxon>Riboviria</taxon>
        <taxon>Orthornavirae</taxon>
        <taxon>Kitrinoviricota</taxon>
        <taxon>Alsuviricetes</taxon>
        <taxon>Tymovirales</taxon>
        <taxon>Tymoviridae</taxon>
    </lineage>
</organism>
<evidence type="ECO:0000259" key="20">
    <source>
        <dbReference type="PROSITE" id="PS51657"/>
    </source>
</evidence>
<feature type="active site" description="For protease activity" evidence="17">
    <location>
        <position position="755"/>
    </location>
</feature>
<dbReference type="SUPFAM" id="SSF52540">
    <property type="entry name" value="P-loop containing nucleoside triphosphate hydrolases"/>
    <property type="match status" value="1"/>
</dbReference>
<keyword evidence="1 22" id="KW-0696">RNA-directed RNA polymerase</keyword>
<evidence type="ECO:0000256" key="18">
    <source>
        <dbReference type="SAM" id="MobiDB-lite"/>
    </source>
</evidence>
<dbReference type="InterPro" id="IPR043502">
    <property type="entry name" value="DNA/RNA_pol_sf"/>
</dbReference>
<dbReference type="GO" id="GO:0032259">
    <property type="term" value="P:methylation"/>
    <property type="evidence" value="ECO:0007669"/>
    <property type="project" value="UniProtKB-KW"/>
</dbReference>
<name>Q6AW71_9VIRU</name>
<dbReference type="PROSITE" id="PS50507">
    <property type="entry name" value="RDRP_SSRNA_POS"/>
    <property type="match status" value="1"/>
</dbReference>
<dbReference type="KEGG" id="vg:37616537"/>
<dbReference type="GO" id="GO:0039694">
    <property type="term" value="P:viral RNA genome replication"/>
    <property type="evidence" value="ECO:0007669"/>
    <property type="project" value="InterPro"/>
</dbReference>
<dbReference type="GO" id="GO:0006508">
    <property type="term" value="P:proteolysis"/>
    <property type="evidence" value="ECO:0007669"/>
    <property type="project" value="UniProtKB-KW"/>
</dbReference>
<keyword evidence="14" id="KW-0511">Multifunctional enzyme</keyword>
<evidence type="ECO:0000256" key="6">
    <source>
        <dbReference type="ARBA" id="ARBA00022679"/>
    </source>
</evidence>
<evidence type="ECO:0000256" key="11">
    <source>
        <dbReference type="ARBA" id="ARBA00022840"/>
    </source>
</evidence>
<evidence type="ECO:0000256" key="12">
    <source>
        <dbReference type="ARBA" id="ARBA00022876"/>
    </source>
</evidence>
<keyword evidence="7" id="KW-0548">Nucleotidyltransferase</keyword>
<evidence type="ECO:0000256" key="4">
    <source>
        <dbReference type="ARBA" id="ARBA00022662"/>
    </source>
</evidence>
<dbReference type="GO" id="GO:0003968">
    <property type="term" value="F:RNA-directed RNA polymerase activity"/>
    <property type="evidence" value="ECO:0007669"/>
    <property type="project" value="UniProtKB-KW"/>
</dbReference>
<keyword evidence="6" id="KW-0808">Transferase</keyword>
<feature type="domain" description="Alphavirus-like MT" evidence="21">
    <location>
        <begin position="58"/>
        <end position="219"/>
    </location>
</feature>